<dbReference type="PANTHER" id="PTHR34219">
    <property type="entry name" value="IRON-REGULATED INNER MEMBRANE PROTEIN-RELATED"/>
    <property type="match status" value="1"/>
</dbReference>
<dbReference type="RefSeq" id="WP_073318105.1">
    <property type="nucleotide sequence ID" value="NZ_FQWD01000001.1"/>
</dbReference>
<gene>
    <name evidence="2" type="ORF">SAMN05216361_0814</name>
</gene>
<protein>
    <submittedName>
        <fullName evidence="2">Uncharacterized iron-regulated membrane protein</fullName>
    </submittedName>
</protein>
<name>A0A1M5FF45_9ALTE</name>
<evidence type="ECO:0000313" key="2">
    <source>
        <dbReference type="EMBL" id="SHF90125.1"/>
    </source>
</evidence>
<keyword evidence="1" id="KW-0812">Transmembrane</keyword>
<reference evidence="3" key="1">
    <citation type="submission" date="2016-11" db="EMBL/GenBank/DDBJ databases">
        <authorList>
            <person name="Varghese N."/>
            <person name="Submissions S."/>
        </authorList>
    </citation>
    <scope>NUCLEOTIDE SEQUENCE [LARGE SCALE GENOMIC DNA]</scope>
    <source>
        <strain evidence="3">CGMCC 1.8995</strain>
    </source>
</reference>
<sequence length="473" mass="52930">MAKSPVSQSLSKRSLASHAWLGLVVSGFMYLICLSGTIAVLHLEFERWEQPYVEETTAFSIEQVEKAYTQFTEQYDNDTHHYYFVFPGSGIPRLVMEDDNNAHFVDAEGNLGAKESVTWTRMLGDLHMFLHLPMSFGMIVVSAFGALLCALIVSGLLAHPRIVKDAFRFRAGGDGLKSNIDLHNRLSVWGTPFHLMIAITGAYFGLAGILVTIISQAFYDGDDQAVYDKVFAPEPVLEQAVVRPEIGKAMTDLFTRIDPENLIFFTIHEPDSPQQFIEFYVRTPAHFTYSENYRYNTSGEFLETAGYLGDDGGKQILWSVYRLHFGDFLGMPGKVLFVVLGMMLTIISATGMNIWLKKRKTQDALNRLWPGLVWGTPNALVVSAMGYFAFGLSPTVCFWVALLGITVAALKATTQERVTRYLKYVFTLVTCAFLIVYFVEFGPAALNFAALQINVPLLLVAIWTGYSARKQQD</sequence>
<keyword evidence="1" id="KW-1133">Transmembrane helix</keyword>
<dbReference type="AlphaFoldDB" id="A0A1M5FF45"/>
<evidence type="ECO:0000256" key="1">
    <source>
        <dbReference type="SAM" id="Phobius"/>
    </source>
</evidence>
<feature type="transmembrane region" description="Helical" evidence="1">
    <location>
        <begin position="20"/>
        <end position="43"/>
    </location>
</feature>
<keyword evidence="1" id="KW-0472">Membrane</keyword>
<feature type="transmembrane region" description="Helical" evidence="1">
    <location>
        <begin position="136"/>
        <end position="158"/>
    </location>
</feature>
<feature type="transmembrane region" description="Helical" evidence="1">
    <location>
        <begin position="368"/>
        <end position="390"/>
    </location>
</feature>
<feature type="transmembrane region" description="Helical" evidence="1">
    <location>
        <begin position="396"/>
        <end position="414"/>
    </location>
</feature>
<organism evidence="2 3">
    <name type="scientific">Marisediminitalea aggregata</name>
    <dbReference type="NCBI Taxonomy" id="634436"/>
    <lineage>
        <taxon>Bacteria</taxon>
        <taxon>Pseudomonadati</taxon>
        <taxon>Pseudomonadota</taxon>
        <taxon>Gammaproteobacteria</taxon>
        <taxon>Alteromonadales</taxon>
        <taxon>Alteromonadaceae</taxon>
        <taxon>Marisediminitalea</taxon>
    </lineage>
</organism>
<dbReference type="Proteomes" id="UP000184520">
    <property type="component" value="Unassembled WGS sequence"/>
</dbReference>
<feature type="transmembrane region" description="Helical" evidence="1">
    <location>
        <begin position="421"/>
        <end position="439"/>
    </location>
</feature>
<dbReference type="Pfam" id="PF03929">
    <property type="entry name" value="PepSY_TM"/>
    <property type="match status" value="1"/>
</dbReference>
<dbReference type="PANTHER" id="PTHR34219:SF3">
    <property type="entry name" value="BLL7967 PROTEIN"/>
    <property type="match status" value="1"/>
</dbReference>
<proteinExistence type="predicted"/>
<dbReference type="OrthoDB" id="9776609at2"/>
<dbReference type="InterPro" id="IPR005625">
    <property type="entry name" value="PepSY-ass_TM"/>
</dbReference>
<dbReference type="STRING" id="634436.SAMN05216361_0814"/>
<feature type="transmembrane region" description="Helical" evidence="1">
    <location>
        <begin position="445"/>
        <end position="466"/>
    </location>
</feature>
<feature type="transmembrane region" description="Helical" evidence="1">
    <location>
        <begin position="195"/>
        <end position="219"/>
    </location>
</feature>
<keyword evidence="3" id="KW-1185">Reference proteome</keyword>
<accession>A0A1M5FF45</accession>
<feature type="transmembrane region" description="Helical" evidence="1">
    <location>
        <begin position="335"/>
        <end position="356"/>
    </location>
</feature>
<dbReference type="EMBL" id="FQWD01000001">
    <property type="protein sequence ID" value="SHF90125.1"/>
    <property type="molecule type" value="Genomic_DNA"/>
</dbReference>
<evidence type="ECO:0000313" key="3">
    <source>
        <dbReference type="Proteomes" id="UP000184520"/>
    </source>
</evidence>